<name>A0ABN3PAY3_9ACTN</name>
<feature type="compositionally biased region" description="Pro residues" evidence="1">
    <location>
        <begin position="230"/>
        <end position="276"/>
    </location>
</feature>
<dbReference type="PRINTS" id="PR01217">
    <property type="entry name" value="PRICHEXTENSN"/>
</dbReference>
<feature type="transmembrane region" description="Helical" evidence="2">
    <location>
        <begin position="96"/>
        <end position="119"/>
    </location>
</feature>
<protein>
    <submittedName>
        <fullName evidence="3">Uncharacterized protein</fullName>
    </submittedName>
</protein>
<organism evidence="3 4">
    <name type="scientific">Actinomadura fulvescens</name>
    <dbReference type="NCBI Taxonomy" id="46160"/>
    <lineage>
        <taxon>Bacteria</taxon>
        <taxon>Bacillati</taxon>
        <taxon>Actinomycetota</taxon>
        <taxon>Actinomycetes</taxon>
        <taxon>Streptosporangiales</taxon>
        <taxon>Thermomonosporaceae</taxon>
        <taxon>Actinomadura</taxon>
    </lineage>
</organism>
<evidence type="ECO:0000256" key="1">
    <source>
        <dbReference type="SAM" id="MobiDB-lite"/>
    </source>
</evidence>
<keyword evidence="2" id="KW-0472">Membrane</keyword>
<proteinExistence type="predicted"/>
<reference evidence="3 4" key="1">
    <citation type="journal article" date="2019" name="Int. J. Syst. Evol. Microbiol.">
        <title>The Global Catalogue of Microorganisms (GCM) 10K type strain sequencing project: providing services to taxonomists for standard genome sequencing and annotation.</title>
        <authorList>
            <consortium name="The Broad Institute Genomics Platform"/>
            <consortium name="The Broad Institute Genome Sequencing Center for Infectious Disease"/>
            <person name="Wu L."/>
            <person name="Ma J."/>
        </authorList>
    </citation>
    <scope>NUCLEOTIDE SEQUENCE [LARGE SCALE GENOMIC DNA]</scope>
    <source>
        <strain evidence="3 4">JCM 6833</strain>
    </source>
</reference>
<feature type="compositionally biased region" description="Gly residues" evidence="1">
    <location>
        <begin position="1"/>
        <end position="11"/>
    </location>
</feature>
<feature type="transmembrane region" description="Helical" evidence="2">
    <location>
        <begin position="60"/>
        <end position="81"/>
    </location>
</feature>
<keyword evidence="2" id="KW-1133">Transmembrane helix</keyword>
<feature type="region of interest" description="Disordered" evidence="1">
    <location>
        <begin position="185"/>
        <end position="276"/>
    </location>
</feature>
<gene>
    <name evidence="3" type="ORF">GCM10010411_04220</name>
</gene>
<keyword evidence="4" id="KW-1185">Reference proteome</keyword>
<feature type="compositionally biased region" description="Pro residues" evidence="1">
    <location>
        <begin position="38"/>
        <end position="48"/>
    </location>
</feature>
<sequence>MSAGSNSGGSNSGWTRPDTPLPPKPGTAPGEQARPDEPAQPPRPPVPAEPSGQNWHRFHYPVGAFLVAYGVTGLAGAAIGWGERRDEVAGYLGSGAAAPVLAGVKVIEVLLLGIALAGLLRRRDVWFLPAIVGWIAGFGVFCVLDVVKGKWGALLEHGVYLLLFAALLVITYGLSVKARVGDRRARDAAEPAPPPGQAAGAVPAPRPGSGLTRTQELALAAINRWQRGAPPAPPSPAPAPAPPNTAPAPPHTAPAPPNAAPPPPPNAPQPPPNAPQ</sequence>
<keyword evidence="2" id="KW-0812">Transmembrane</keyword>
<comment type="caution">
    <text evidence="3">The sequence shown here is derived from an EMBL/GenBank/DDBJ whole genome shotgun (WGS) entry which is preliminary data.</text>
</comment>
<evidence type="ECO:0000313" key="3">
    <source>
        <dbReference type="EMBL" id="GAA2575196.1"/>
    </source>
</evidence>
<dbReference type="Proteomes" id="UP001501509">
    <property type="component" value="Unassembled WGS sequence"/>
</dbReference>
<evidence type="ECO:0000313" key="4">
    <source>
        <dbReference type="Proteomes" id="UP001501509"/>
    </source>
</evidence>
<feature type="compositionally biased region" description="Low complexity" evidence="1">
    <location>
        <begin position="197"/>
        <end position="210"/>
    </location>
</feature>
<feature type="transmembrane region" description="Helical" evidence="2">
    <location>
        <begin position="126"/>
        <end position="147"/>
    </location>
</feature>
<feature type="region of interest" description="Disordered" evidence="1">
    <location>
        <begin position="1"/>
        <end position="52"/>
    </location>
</feature>
<feature type="transmembrane region" description="Helical" evidence="2">
    <location>
        <begin position="159"/>
        <end position="176"/>
    </location>
</feature>
<accession>A0ABN3PAY3</accession>
<evidence type="ECO:0000256" key="2">
    <source>
        <dbReference type="SAM" id="Phobius"/>
    </source>
</evidence>
<dbReference type="EMBL" id="BAAATD010000001">
    <property type="protein sequence ID" value="GAA2575196.1"/>
    <property type="molecule type" value="Genomic_DNA"/>
</dbReference>